<dbReference type="Proteomes" id="UP001226389">
    <property type="component" value="Unassembled WGS sequence"/>
</dbReference>
<dbReference type="Gene3D" id="3.10.129.10">
    <property type="entry name" value="Hotdog Thioesterase"/>
    <property type="match status" value="1"/>
</dbReference>
<evidence type="ECO:0000313" key="3">
    <source>
        <dbReference type="Proteomes" id="UP001226389"/>
    </source>
</evidence>
<gene>
    <name evidence="2" type="ORF">J2T22_002950</name>
</gene>
<keyword evidence="3" id="KW-1185">Reference proteome</keyword>
<dbReference type="EMBL" id="JAUSSY010000010">
    <property type="protein sequence ID" value="MDQ0119755.1"/>
    <property type="molecule type" value="Genomic_DNA"/>
</dbReference>
<dbReference type="Pfam" id="PF13279">
    <property type="entry name" value="4HBT_2"/>
    <property type="match status" value="1"/>
</dbReference>
<dbReference type="InterPro" id="IPR029069">
    <property type="entry name" value="HotDog_dom_sf"/>
</dbReference>
<dbReference type="RefSeq" id="WP_307491500.1">
    <property type="nucleotide sequence ID" value="NZ_JAUSSY010000010.1"/>
</dbReference>
<evidence type="ECO:0000256" key="1">
    <source>
        <dbReference type="SAM" id="MobiDB-lite"/>
    </source>
</evidence>
<organism evidence="2 3">
    <name type="scientific">Pseudarthrobacter defluvii</name>
    <dbReference type="NCBI Taxonomy" id="410837"/>
    <lineage>
        <taxon>Bacteria</taxon>
        <taxon>Bacillati</taxon>
        <taxon>Actinomycetota</taxon>
        <taxon>Actinomycetes</taxon>
        <taxon>Micrococcales</taxon>
        <taxon>Micrococcaceae</taxon>
        <taxon>Pseudarthrobacter</taxon>
    </lineage>
</organism>
<dbReference type="GO" id="GO:0016787">
    <property type="term" value="F:hydrolase activity"/>
    <property type="evidence" value="ECO:0007669"/>
    <property type="project" value="UniProtKB-KW"/>
</dbReference>
<dbReference type="CDD" id="cd00586">
    <property type="entry name" value="4HBT"/>
    <property type="match status" value="1"/>
</dbReference>
<name>A0ABT9UM97_9MICC</name>
<dbReference type="SUPFAM" id="SSF54637">
    <property type="entry name" value="Thioesterase/thiol ester dehydrase-isomerase"/>
    <property type="match status" value="1"/>
</dbReference>
<sequence>MPETYRTRVCPRWSDQDLNGHVNHAAVVTLLEESRIKWRSSMPGIRQAEATPTVVASLDVNYRRPVHHGEDLEVELTVIRIGTSSFSLEFRGSQHGAVAVDGRTVLVSVHRDTGKSRPLAEHERHWLTLFQPSQGNTDPQRKRVPNHTPLEFSR</sequence>
<proteinExistence type="predicted"/>
<comment type="caution">
    <text evidence="2">The sequence shown here is derived from an EMBL/GenBank/DDBJ whole genome shotgun (WGS) entry which is preliminary data.</text>
</comment>
<evidence type="ECO:0000313" key="2">
    <source>
        <dbReference type="EMBL" id="MDQ0119755.1"/>
    </source>
</evidence>
<protein>
    <submittedName>
        <fullName evidence="2">Acyl-CoA thioester hydrolase</fullName>
        <ecNumber evidence="2">3.1.2.-</ecNumber>
    </submittedName>
</protein>
<feature type="region of interest" description="Disordered" evidence="1">
    <location>
        <begin position="130"/>
        <end position="154"/>
    </location>
</feature>
<keyword evidence="2" id="KW-0378">Hydrolase</keyword>
<dbReference type="EC" id="3.1.2.-" evidence="2"/>
<accession>A0ABT9UM97</accession>
<reference evidence="2 3" key="1">
    <citation type="submission" date="2023-07" db="EMBL/GenBank/DDBJ databases">
        <title>Sorghum-associated microbial communities from plants grown in Nebraska, USA.</title>
        <authorList>
            <person name="Schachtman D."/>
        </authorList>
    </citation>
    <scope>NUCLEOTIDE SEQUENCE [LARGE SCALE GENOMIC DNA]</scope>
    <source>
        <strain evidence="2 3">DS994</strain>
    </source>
</reference>